<feature type="compositionally biased region" description="Low complexity" evidence="1">
    <location>
        <begin position="9"/>
        <end position="18"/>
    </location>
</feature>
<gene>
    <name evidence="2" type="ORF">AVDCRST_MAG77-806</name>
</gene>
<dbReference type="GO" id="GO:0003938">
    <property type="term" value="F:IMP dehydrogenase activity"/>
    <property type="evidence" value="ECO:0007669"/>
    <property type="project" value="UniProtKB-EC"/>
</dbReference>
<dbReference type="AlphaFoldDB" id="A0A6J4HLF6"/>
<dbReference type="EMBL" id="CADCTC010000051">
    <property type="protein sequence ID" value="CAA9227115.1"/>
    <property type="molecule type" value="Genomic_DNA"/>
</dbReference>
<evidence type="ECO:0000256" key="1">
    <source>
        <dbReference type="SAM" id="MobiDB-lite"/>
    </source>
</evidence>
<dbReference type="EC" id="1.1.1.205" evidence="2"/>
<reference evidence="2" key="1">
    <citation type="submission" date="2020-02" db="EMBL/GenBank/DDBJ databases">
        <authorList>
            <person name="Meier V. D."/>
        </authorList>
    </citation>
    <scope>NUCLEOTIDE SEQUENCE</scope>
    <source>
        <strain evidence="2">AVDCRST_MAG77</strain>
    </source>
</reference>
<feature type="non-terminal residue" evidence="2">
    <location>
        <position position="79"/>
    </location>
</feature>
<proteinExistence type="predicted"/>
<sequence length="79" mass="8773">AGRNRRARAVQGQAGRPGVPARRWPASRHALRRRAHHPGDAAQGAVHPHQRRLPARVAPARHHHHQRSAELRAVQQAAL</sequence>
<accession>A0A6J4HLF6</accession>
<organism evidence="2">
    <name type="scientific">uncultured Chloroflexota bacterium</name>
    <dbReference type="NCBI Taxonomy" id="166587"/>
    <lineage>
        <taxon>Bacteria</taxon>
        <taxon>Bacillati</taxon>
        <taxon>Chloroflexota</taxon>
        <taxon>environmental samples</taxon>
    </lineage>
</organism>
<feature type="region of interest" description="Disordered" evidence="1">
    <location>
        <begin position="1"/>
        <end position="79"/>
    </location>
</feature>
<feature type="non-terminal residue" evidence="2">
    <location>
        <position position="1"/>
    </location>
</feature>
<protein>
    <submittedName>
        <fullName evidence="2">Inosine-5'-monophosphate dehydrogenase / CBS domain</fullName>
        <ecNumber evidence="2">1.1.1.205</ecNumber>
    </submittedName>
</protein>
<evidence type="ECO:0000313" key="2">
    <source>
        <dbReference type="EMBL" id="CAA9227115.1"/>
    </source>
</evidence>
<feature type="compositionally biased region" description="Basic residues" evidence="1">
    <location>
        <begin position="25"/>
        <end position="36"/>
    </location>
</feature>
<feature type="compositionally biased region" description="Basic residues" evidence="1">
    <location>
        <begin position="48"/>
        <end position="66"/>
    </location>
</feature>
<name>A0A6J4HLF6_9CHLR</name>
<keyword evidence="2" id="KW-0560">Oxidoreductase</keyword>